<dbReference type="Pfam" id="PF09388">
    <property type="entry name" value="SpoOE-like"/>
    <property type="match status" value="1"/>
</dbReference>
<dbReference type="Proteomes" id="UP000306888">
    <property type="component" value="Unassembled WGS sequence"/>
</dbReference>
<evidence type="ECO:0000313" key="2">
    <source>
        <dbReference type="Proteomes" id="UP000306888"/>
    </source>
</evidence>
<proteinExistence type="predicted"/>
<dbReference type="EMBL" id="SRYR01000001">
    <property type="protein sequence ID" value="TGY43580.1"/>
    <property type="molecule type" value="Genomic_DNA"/>
</dbReference>
<comment type="caution">
    <text evidence="1">The sequence shown here is derived from an EMBL/GenBank/DDBJ whole genome shotgun (WGS) entry which is preliminary data.</text>
</comment>
<dbReference type="Gene3D" id="4.10.280.10">
    <property type="entry name" value="Helix-loop-helix DNA-binding domain"/>
    <property type="match status" value="1"/>
</dbReference>
<organism evidence="1 2">
    <name type="scientific">Clostridium sartagoforme</name>
    <dbReference type="NCBI Taxonomy" id="84031"/>
    <lineage>
        <taxon>Bacteria</taxon>
        <taxon>Bacillati</taxon>
        <taxon>Bacillota</taxon>
        <taxon>Clostridia</taxon>
        <taxon>Eubacteriales</taxon>
        <taxon>Clostridiaceae</taxon>
        <taxon>Clostridium</taxon>
    </lineage>
</organism>
<dbReference type="GO" id="GO:0046983">
    <property type="term" value="F:protein dimerization activity"/>
    <property type="evidence" value="ECO:0007669"/>
    <property type="project" value="InterPro"/>
</dbReference>
<dbReference type="InterPro" id="IPR018540">
    <property type="entry name" value="Spo0E-like"/>
</dbReference>
<dbReference type="InterPro" id="IPR037208">
    <property type="entry name" value="Spo0E-like_sf"/>
</dbReference>
<dbReference type="SUPFAM" id="SSF140500">
    <property type="entry name" value="BAS1536-like"/>
    <property type="match status" value="1"/>
</dbReference>
<dbReference type="AlphaFoldDB" id="A0A4V3RLF7"/>
<dbReference type="InterPro" id="IPR036638">
    <property type="entry name" value="HLH_DNA-bd_sf"/>
</dbReference>
<dbReference type="GO" id="GO:0043937">
    <property type="term" value="P:regulation of sporulation"/>
    <property type="evidence" value="ECO:0007669"/>
    <property type="project" value="InterPro"/>
</dbReference>
<accession>A0A4V3RLF7</accession>
<dbReference type="OrthoDB" id="1932941at2"/>
<reference evidence="1 2" key="1">
    <citation type="submission" date="2019-04" db="EMBL/GenBank/DDBJ databases">
        <title>Microbes associate with the intestines of laboratory mice.</title>
        <authorList>
            <person name="Navarre W."/>
            <person name="Wong E."/>
            <person name="Huang K."/>
            <person name="Tropini C."/>
            <person name="Ng K."/>
            <person name="Yu B."/>
        </authorList>
    </citation>
    <scope>NUCLEOTIDE SEQUENCE [LARGE SCALE GENOMIC DNA]</scope>
    <source>
        <strain evidence="1 2">NM50_B9-20</strain>
    </source>
</reference>
<sequence>MSKSKCRKKIRIKRALLNFLLNYLPLNSKLILYISQDLDTLISQYQKCIYRNHIRKNLRSNQLKKVA</sequence>
<keyword evidence="2" id="KW-1185">Reference proteome</keyword>
<dbReference type="RefSeq" id="WP_136004017.1">
    <property type="nucleotide sequence ID" value="NZ_SRYR01000001.1"/>
</dbReference>
<evidence type="ECO:0000313" key="1">
    <source>
        <dbReference type="EMBL" id="TGY43580.1"/>
    </source>
</evidence>
<gene>
    <name evidence="1" type="ORF">E5347_01850</name>
</gene>
<protein>
    <submittedName>
        <fullName evidence="1">Aspartyl-phosphate phosphatase Spo0E family protein</fullName>
    </submittedName>
</protein>
<name>A0A4V3RLF7_9CLOT</name>